<dbReference type="AlphaFoldDB" id="A0A5C3N1M4"/>
<dbReference type="Gene3D" id="3.40.1410.10">
    <property type="entry name" value="Chorismate lyase-like"/>
    <property type="match status" value="1"/>
</dbReference>
<dbReference type="STRING" id="5364.A0A5C3N1M4"/>
<sequence length="353" mass="38871">MAPVRDPRSTVKTLSIIAICFPTTLITTTMAAKSLDSFSNTSTNVQITCPDDTTGIERIMLAAQGDLQRLLSSFFACPISVERVYADTSPRVAPASTDRPITQQRQVQLKCGSRIVCIATSFVTLTSPECERLFLDERYAIGQLFRQLRLAPKFTLLKVEARIIDGRRELERTYRLENTGISCDITEVFPDRDMFVLGRAWLDGSEAVNGARSRPDQKISRDWDQPNGSQLAIDSPHALAAAAALSSILYGRDVDPLSETTLNVANHAGDMSYAHFAKLVEAQSHSWYEKLAPLLPHKSIKASVDAPVVAVLGEGGLHSTITTMALLRLNVTVFFLTPSVRSHTQLWLVHDVS</sequence>
<dbReference type="SUPFAM" id="SSF64288">
    <property type="entry name" value="Chorismate lyase-like"/>
    <property type="match status" value="1"/>
</dbReference>
<organism evidence="1 2">
    <name type="scientific">Heliocybe sulcata</name>
    <dbReference type="NCBI Taxonomy" id="5364"/>
    <lineage>
        <taxon>Eukaryota</taxon>
        <taxon>Fungi</taxon>
        <taxon>Dikarya</taxon>
        <taxon>Basidiomycota</taxon>
        <taxon>Agaricomycotina</taxon>
        <taxon>Agaricomycetes</taxon>
        <taxon>Gloeophyllales</taxon>
        <taxon>Gloeophyllaceae</taxon>
        <taxon>Heliocybe</taxon>
    </lineage>
</organism>
<gene>
    <name evidence="1" type="ORF">OE88DRAFT_1636212</name>
</gene>
<proteinExistence type="predicted"/>
<evidence type="ECO:0000313" key="2">
    <source>
        <dbReference type="Proteomes" id="UP000305948"/>
    </source>
</evidence>
<dbReference type="EMBL" id="ML213523">
    <property type="protein sequence ID" value="TFK47631.1"/>
    <property type="molecule type" value="Genomic_DNA"/>
</dbReference>
<dbReference type="Proteomes" id="UP000305948">
    <property type="component" value="Unassembled WGS sequence"/>
</dbReference>
<keyword evidence="2" id="KW-1185">Reference proteome</keyword>
<dbReference type="OrthoDB" id="5673at2759"/>
<protein>
    <submittedName>
        <fullName evidence="1">Uncharacterized protein</fullName>
    </submittedName>
</protein>
<dbReference type="InterPro" id="IPR028978">
    <property type="entry name" value="Chorismate_lyase_/UTRA_dom_sf"/>
</dbReference>
<reference evidence="1 2" key="1">
    <citation type="journal article" date="2019" name="Nat. Ecol. Evol.">
        <title>Megaphylogeny resolves global patterns of mushroom evolution.</title>
        <authorList>
            <person name="Varga T."/>
            <person name="Krizsan K."/>
            <person name="Foldi C."/>
            <person name="Dima B."/>
            <person name="Sanchez-Garcia M."/>
            <person name="Sanchez-Ramirez S."/>
            <person name="Szollosi G.J."/>
            <person name="Szarkandi J.G."/>
            <person name="Papp V."/>
            <person name="Albert L."/>
            <person name="Andreopoulos W."/>
            <person name="Angelini C."/>
            <person name="Antonin V."/>
            <person name="Barry K.W."/>
            <person name="Bougher N.L."/>
            <person name="Buchanan P."/>
            <person name="Buyck B."/>
            <person name="Bense V."/>
            <person name="Catcheside P."/>
            <person name="Chovatia M."/>
            <person name="Cooper J."/>
            <person name="Damon W."/>
            <person name="Desjardin D."/>
            <person name="Finy P."/>
            <person name="Geml J."/>
            <person name="Haridas S."/>
            <person name="Hughes K."/>
            <person name="Justo A."/>
            <person name="Karasinski D."/>
            <person name="Kautmanova I."/>
            <person name="Kiss B."/>
            <person name="Kocsube S."/>
            <person name="Kotiranta H."/>
            <person name="LaButti K.M."/>
            <person name="Lechner B.E."/>
            <person name="Liimatainen K."/>
            <person name="Lipzen A."/>
            <person name="Lukacs Z."/>
            <person name="Mihaltcheva S."/>
            <person name="Morgado L.N."/>
            <person name="Niskanen T."/>
            <person name="Noordeloos M.E."/>
            <person name="Ohm R.A."/>
            <person name="Ortiz-Santana B."/>
            <person name="Ovrebo C."/>
            <person name="Racz N."/>
            <person name="Riley R."/>
            <person name="Savchenko A."/>
            <person name="Shiryaev A."/>
            <person name="Soop K."/>
            <person name="Spirin V."/>
            <person name="Szebenyi C."/>
            <person name="Tomsovsky M."/>
            <person name="Tulloss R.E."/>
            <person name="Uehling J."/>
            <person name="Grigoriev I.V."/>
            <person name="Vagvolgyi C."/>
            <person name="Papp T."/>
            <person name="Martin F.M."/>
            <person name="Miettinen O."/>
            <person name="Hibbett D.S."/>
            <person name="Nagy L.G."/>
        </authorList>
    </citation>
    <scope>NUCLEOTIDE SEQUENCE [LARGE SCALE GENOMIC DNA]</scope>
    <source>
        <strain evidence="1 2">OMC1185</strain>
    </source>
</reference>
<name>A0A5C3N1M4_9AGAM</name>
<accession>A0A5C3N1M4</accession>
<evidence type="ECO:0000313" key="1">
    <source>
        <dbReference type="EMBL" id="TFK47631.1"/>
    </source>
</evidence>